<dbReference type="CDD" id="cd00093">
    <property type="entry name" value="HTH_XRE"/>
    <property type="match status" value="1"/>
</dbReference>
<proteinExistence type="predicted"/>
<dbReference type="SMART" id="SM00530">
    <property type="entry name" value="HTH_XRE"/>
    <property type="match status" value="1"/>
</dbReference>
<dbReference type="PANTHER" id="PTHR46797:SF1">
    <property type="entry name" value="METHYLPHOSPHONATE SYNTHASE"/>
    <property type="match status" value="1"/>
</dbReference>
<organism evidence="3 4">
    <name type="scientific">Spongisporangium articulatum</name>
    <dbReference type="NCBI Taxonomy" id="3362603"/>
    <lineage>
        <taxon>Bacteria</taxon>
        <taxon>Bacillati</taxon>
        <taxon>Actinomycetota</taxon>
        <taxon>Actinomycetes</taxon>
        <taxon>Kineosporiales</taxon>
        <taxon>Kineosporiaceae</taxon>
        <taxon>Spongisporangium</taxon>
    </lineage>
</organism>
<keyword evidence="1" id="KW-0238">DNA-binding</keyword>
<protein>
    <submittedName>
        <fullName evidence="3">Helix-turn-helix domain-containing protein</fullName>
    </submittedName>
</protein>
<evidence type="ECO:0000259" key="2">
    <source>
        <dbReference type="PROSITE" id="PS50943"/>
    </source>
</evidence>
<dbReference type="Gene3D" id="2.60.120.10">
    <property type="entry name" value="Jelly Rolls"/>
    <property type="match status" value="1"/>
</dbReference>
<dbReference type="InterPro" id="IPR013096">
    <property type="entry name" value="Cupin_2"/>
</dbReference>
<feature type="domain" description="HTH cro/C1-type" evidence="2">
    <location>
        <begin position="13"/>
        <end position="67"/>
    </location>
</feature>
<dbReference type="InterPro" id="IPR010982">
    <property type="entry name" value="Lambda_DNA-bd_dom_sf"/>
</dbReference>
<reference evidence="3 4" key="1">
    <citation type="submission" date="2024-10" db="EMBL/GenBank/DDBJ databases">
        <title>The Natural Products Discovery Center: Release of the First 8490 Sequenced Strains for Exploring Actinobacteria Biosynthetic Diversity.</title>
        <authorList>
            <person name="Kalkreuter E."/>
            <person name="Kautsar S.A."/>
            <person name="Yang D."/>
            <person name="Bader C.D."/>
            <person name="Teijaro C.N."/>
            <person name="Fluegel L."/>
            <person name="Davis C.M."/>
            <person name="Simpson J.R."/>
            <person name="Lauterbach L."/>
            <person name="Steele A.D."/>
            <person name="Gui C."/>
            <person name="Meng S."/>
            <person name="Li G."/>
            <person name="Viehrig K."/>
            <person name="Ye F."/>
            <person name="Su P."/>
            <person name="Kiefer A.F."/>
            <person name="Nichols A."/>
            <person name="Cepeda A.J."/>
            <person name="Yan W."/>
            <person name="Fan B."/>
            <person name="Jiang Y."/>
            <person name="Adhikari A."/>
            <person name="Zheng C.-J."/>
            <person name="Schuster L."/>
            <person name="Cowan T.M."/>
            <person name="Smanski M.J."/>
            <person name="Chevrette M.G."/>
            <person name="De Carvalho L.P.S."/>
            <person name="Shen B."/>
        </authorList>
    </citation>
    <scope>NUCLEOTIDE SEQUENCE [LARGE SCALE GENOMIC DNA]</scope>
    <source>
        <strain evidence="3 4">NPDC049639</strain>
    </source>
</reference>
<dbReference type="SUPFAM" id="SSF47413">
    <property type="entry name" value="lambda repressor-like DNA-binding domains"/>
    <property type="match status" value="1"/>
</dbReference>
<dbReference type="InterPro" id="IPR014710">
    <property type="entry name" value="RmlC-like_jellyroll"/>
</dbReference>
<sequence>MSDELVRSLGARVRALRRARGLTLTTLAAEAGLSHPFLSKLERGLAAPSMASLGQIAQALGTSQVELLAGTEGEREHPATELVRADEGPRGPYGFGEARLLAGRGRRFQPMEYRGANRDPGDFYTHAEDEFLLCTAGSALVDLGDHGRHRLGPGDSLYLSGGVPHRWCTARPDRPYRLMIVKEQRTP</sequence>
<evidence type="ECO:0000256" key="1">
    <source>
        <dbReference type="ARBA" id="ARBA00023125"/>
    </source>
</evidence>
<dbReference type="InterPro" id="IPR011051">
    <property type="entry name" value="RmlC_Cupin_sf"/>
</dbReference>
<dbReference type="PROSITE" id="PS50943">
    <property type="entry name" value="HTH_CROC1"/>
    <property type="match status" value="1"/>
</dbReference>
<dbReference type="InterPro" id="IPR001387">
    <property type="entry name" value="Cro/C1-type_HTH"/>
</dbReference>
<dbReference type="RefSeq" id="WP_398284242.1">
    <property type="nucleotide sequence ID" value="NZ_JBITLV010000008.1"/>
</dbReference>
<evidence type="ECO:0000313" key="4">
    <source>
        <dbReference type="Proteomes" id="UP001612915"/>
    </source>
</evidence>
<name>A0ABW8AVK3_9ACTN</name>
<dbReference type="CDD" id="cd02209">
    <property type="entry name" value="cupin_XRE_C"/>
    <property type="match status" value="1"/>
</dbReference>
<dbReference type="Pfam" id="PF07883">
    <property type="entry name" value="Cupin_2"/>
    <property type="match status" value="1"/>
</dbReference>
<comment type="caution">
    <text evidence="3">The sequence shown here is derived from an EMBL/GenBank/DDBJ whole genome shotgun (WGS) entry which is preliminary data.</text>
</comment>
<dbReference type="InterPro" id="IPR050807">
    <property type="entry name" value="TransReg_Diox_bact_type"/>
</dbReference>
<keyword evidence="4" id="KW-1185">Reference proteome</keyword>
<dbReference type="EMBL" id="JBITLV010000008">
    <property type="protein sequence ID" value="MFI7589641.1"/>
    <property type="molecule type" value="Genomic_DNA"/>
</dbReference>
<dbReference type="SUPFAM" id="SSF51182">
    <property type="entry name" value="RmlC-like cupins"/>
    <property type="match status" value="1"/>
</dbReference>
<dbReference type="Proteomes" id="UP001612915">
    <property type="component" value="Unassembled WGS sequence"/>
</dbReference>
<dbReference type="PANTHER" id="PTHR46797">
    <property type="entry name" value="HTH-TYPE TRANSCRIPTIONAL REGULATOR"/>
    <property type="match status" value="1"/>
</dbReference>
<dbReference type="Pfam" id="PF13560">
    <property type="entry name" value="HTH_31"/>
    <property type="match status" value="1"/>
</dbReference>
<evidence type="ECO:0000313" key="3">
    <source>
        <dbReference type="EMBL" id="MFI7589641.1"/>
    </source>
</evidence>
<accession>A0ABW8AVK3</accession>
<gene>
    <name evidence="3" type="ORF">ACIB24_21445</name>
</gene>
<dbReference type="Gene3D" id="1.10.260.40">
    <property type="entry name" value="lambda repressor-like DNA-binding domains"/>
    <property type="match status" value="1"/>
</dbReference>